<evidence type="ECO:0000313" key="4">
    <source>
        <dbReference type="Proteomes" id="UP000664167"/>
    </source>
</evidence>
<proteinExistence type="predicted"/>
<keyword evidence="2" id="KW-1133">Transmembrane helix</keyword>
<dbReference type="EMBL" id="JAFLRJ010000834">
    <property type="protein sequence ID" value="MBO0517761.1"/>
    <property type="molecule type" value="Genomic_DNA"/>
</dbReference>
<keyword evidence="3" id="KW-0132">Cell division</keyword>
<keyword evidence="3" id="KW-0131">Cell cycle</keyword>
<dbReference type="Proteomes" id="UP000664167">
    <property type="component" value="Unassembled WGS sequence"/>
</dbReference>
<reference evidence="3" key="1">
    <citation type="submission" date="2021-03" db="EMBL/GenBank/DDBJ databases">
        <title>Streptomyces poriferae sp. nov., a novel marine sponge-derived Actinobacteria species with anti-MRSA activity.</title>
        <authorList>
            <person name="Sandoval-Powers M."/>
            <person name="Kralova S."/>
            <person name="Nguyen G.-S."/>
            <person name="Fawwal D."/>
            <person name="Degnes K."/>
            <person name="Klinkenberg G."/>
            <person name="Sletta H."/>
            <person name="Wentzel A."/>
            <person name="Liles M.R."/>
        </authorList>
    </citation>
    <scope>NUCLEOTIDE SEQUENCE</scope>
    <source>
        <strain evidence="3">DSM 41794</strain>
    </source>
</reference>
<feature type="transmembrane region" description="Helical" evidence="2">
    <location>
        <begin position="56"/>
        <end position="76"/>
    </location>
</feature>
<keyword evidence="2" id="KW-0812">Transmembrane</keyword>
<keyword evidence="2" id="KW-0472">Membrane</keyword>
<dbReference type="GO" id="GO:0051301">
    <property type="term" value="P:cell division"/>
    <property type="evidence" value="ECO:0007669"/>
    <property type="project" value="UniProtKB-KW"/>
</dbReference>
<evidence type="ECO:0000256" key="1">
    <source>
        <dbReference type="SAM" id="MobiDB-lite"/>
    </source>
</evidence>
<protein>
    <submittedName>
        <fullName evidence="3">Cell division protein FtsW</fullName>
    </submittedName>
</protein>
<organism evidence="3 4">
    <name type="scientific">Streptomyces beijiangensis</name>
    <dbReference type="NCBI Taxonomy" id="163361"/>
    <lineage>
        <taxon>Bacteria</taxon>
        <taxon>Bacillati</taxon>
        <taxon>Actinomycetota</taxon>
        <taxon>Actinomycetes</taxon>
        <taxon>Kitasatosporales</taxon>
        <taxon>Streptomycetaceae</taxon>
        <taxon>Streptomyces</taxon>
    </lineage>
</organism>
<sequence>MPANDRGGRGATKTARRPAAPRRATASSRPRGNNPFRRARLLHDQVRRAWDRPLTAYYLIVGAGLLILVLGLVMVYSASMIKALELSLPGSYFFRKQLLAAVIG</sequence>
<gene>
    <name evidence="3" type="ORF">J0695_39355</name>
</gene>
<keyword evidence="4" id="KW-1185">Reference proteome</keyword>
<name>A0A939FEC5_9ACTN</name>
<feature type="non-terminal residue" evidence="3">
    <location>
        <position position="104"/>
    </location>
</feature>
<accession>A0A939FEC5</accession>
<comment type="caution">
    <text evidence="3">The sequence shown here is derived from an EMBL/GenBank/DDBJ whole genome shotgun (WGS) entry which is preliminary data.</text>
</comment>
<evidence type="ECO:0000313" key="3">
    <source>
        <dbReference type="EMBL" id="MBO0517761.1"/>
    </source>
</evidence>
<evidence type="ECO:0000256" key="2">
    <source>
        <dbReference type="SAM" id="Phobius"/>
    </source>
</evidence>
<dbReference type="AlphaFoldDB" id="A0A939FEC5"/>
<feature type="region of interest" description="Disordered" evidence="1">
    <location>
        <begin position="1"/>
        <end position="38"/>
    </location>
</feature>
<feature type="compositionally biased region" description="Low complexity" evidence="1">
    <location>
        <begin position="21"/>
        <end position="31"/>
    </location>
</feature>